<dbReference type="CDD" id="cd01335">
    <property type="entry name" value="Radical_SAM"/>
    <property type="match status" value="1"/>
</dbReference>
<dbReference type="InterPro" id="IPR013785">
    <property type="entry name" value="Aldolase_TIM"/>
</dbReference>
<evidence type="ECO:0000259" key="5">
    <source>
        <dbReference type="PROSITE" id="PS51918"/>
    </source>
</evidence>
<evidence type="ECO:0000256" key="4">
    <source>
        <dbReference type="ARBA" id="ARBA00023014"/>
    </source>
</evidence>
<name>A0ABP5E5T5_9ACTN</name>
<evidence type="ECO:0000256" key="1">
    <source>
        <dbReference type="ARBA" id="ARBA00022691"/>
    </source>
</evidence>
<keyword evidence="3" id="KW-0408">Iron</keyword>
<comment type="caution">
    <text evidence="6">The sequence shown here is derived from an EMBL/GenBank/DDBJ whole genome shotgun (WGS) entry which is preliminary data.</text>
</comment>
<evidence type="ECO:0000256" key="2">
    <source>
        <dbReference type="ARBA" id="ARBA00022723"/>
    </source>
</evidence>
<keyword evidence="4" id="KW-0411">Iron-sulfur</keyword>
<evidence type="ECO:0000256" key="3">
    <source>
        <dbReference type="ARBA" id="ARBA00023004"/>
    </source>
</evidence>
<dbReference type="SFLD" id="SFLDG01067">
    <property type="entry name" value="SPASM/twitch_domain_containing"/>
    <property type="match status" value="1"/>
</dbReference>
<accession>A0ABP5E5T5</accession>
<dbReference type="SUPFAM" id="SSF102114">
    <property type="entry name" value="Radical SAM enzymes"/>
    <property type="match status" value="1"/>
</dbReference>
<evidence type="ECO:0000313" key="7">
    <source>
        <dbReference type="Proteomes" id="UP001499854"/>
    </source>
</evidence>
<keyword evidence="1" id="KW-0949">S-adenosyl-L-methionine</keyword>
<protein>
    <recommendedName>
        <fullName evidence="5">Radical SAM core domain-containing protein</fullName>
    </recommendedName>
</protein>
<dbReference type="SFLD" id="SFLDS00029">
    <property type="entry name" value="Radical_SAM"/>
    <property type="match status" value="1"/>
</dbReference>
<keyword evidence="7" id="KW-1185">Reference proteome</keyword>
<dbReference type="Pfam" id="PF04055">
    <property type="entry name" value="Radical_SAM"/>
    <property type="match status" value="1"/>
</dbReference>
<dbReference type="InterPro" id="IPR058240">
    <property type="entry name" value="rSAM_sf"/>
</dbReference>
<keyword evidence="2" id="KW-0479">Metal-binding</keyword>
<gene>
    <name evidence="6" type="ORF">GCM10009838_62190</name>
</gene>
<dbReference type="Gene3D" id="3.20.20.70">
    <property type="entry name" value="Aldolase class I"/>
    <property type="match status" value="1"/>
</dbReference>
<feature type="domain" description="Radical SAM core" evidence="5">
    <location>
        <begin position="75"/>
        <end position="281"/>
    </location>
</feature>
<dbReference type="PANTHER" id="PTHR11228:SF7">
    <property type="entry name" value="PQQA PEPTIDE CYCLASE"/>
    <property type="match status" value="1"/>
</dbReference>
<organism evidence="6 7">
    <name type="scientific">Catenulispora subtropica</name>
    <dbReference type="NCBI Taxonomy" id="450798"/>
    <lineage>
        <taxon>Bacteria</taxon>
        <taxon>Bacillati</taxon>
        <taxon>Actinomycetota</taxon>
        <taxon>Actinomycetes</taxon>
        <taxon>Catenulisporales</taxon>
        <taxon>Catenulisporaceae</taxon>
        <taxon>Catenulispora</taxon>
    </lineage>
</organism>
<dbReference type="InterPro" id="IPR050377">
    <property type="entry name" value="Radical_SAM_PqqE_MftC-like"/>
</dbReference>
<dbReference type="Proteomes" id="UP001499854">
    <property type="component" value="Unassembled WGS sequence"/>
</dbReference>
<dbReference type="PROSITE" id="PS51918">
    <property type="entry name" value="RADICAL_SAM"/>
    <property type="match status" value="1"/>
</dbReference>
<proteinExistence type="predicted"/>
<dbReference type="PANTHER" id="PTHR11228">
    <property type="entry name" value="RADICAL SAM DOMAIN PROTEIN"/>
    <property type="match status" value="1"/>
</dbReference>
<dbReference type="EMBL" id="BAAAQM010000043">
    <property type="protein sequence ID" value="GAA1990539.1"/>
    <property type="molecule type" value="Genomic_DNA"/>
</dbReference>
<sequence length="371" mass="40316">MSQLIAAPFLGGHFIVKPGAKGGVRLPSAVFAELASAEECPPYLLQPIRDAFGEELAGVALRQALLVRQPSSLPDGGFSRASWEINLGCNWACEHCYLGLKRFEGLAWDDKARLLETLRDAGVLYLQITGGEPTIDPDFVNAYSYAADLGMVLHISSNASQLHRTHILEAFERNPPWRITVSIYGASENAYDKLVRRRGAWRLFMRGMAAALEADLPLRLNIVLTKSNASEREAMIGLAEEWGLEHIVYGNLSPTIYGTSEVLDAQDAATLTPREPFGGCNAGHTFFHVDPHGMATVCKIERDVKIDLISEGLAGLERLGQIAAAAHIRTGGCSGCALSGSCTVCRPLAKLYQTAKAPLNTYCQHGRRNPE</sequence>
<reference evidence="7" key="1">
    <citation type="journal article" date="2019" name="Int. J. Syst. Evol. Microbiol.">
        <title>The Global Catalogue of Microorganisms (GCM) 10K type strain sequencing project: providing services to taxonomists for standard genome sequencing and annotation.</title>
        <authorList>
            <consortium name="The Broad Institute Genomics Platform"/>
            <consortium name="The Broad Institute Genome Sequencing Center for Infectious Disease"/>
            <person name="Wu L."/>
            <person name="Ma J."/>
        </authorList>
    </citation>
    <scope>NUCLEOTIDE SEQUENCE [LARGE SCALE GENOMIC DNA]</scope>
    <source>
        <strain evidence="7">JCM 16013</strain>
    </source>
</reference>
<dbReference type="RefSeq" id="WP_344660713.1">
    <property type="nucleotide sequence ID" value="NZ_BAAAQM010000043.1"/>
</dbReference>
<evidence type="ECO:0000313" key="6">
    <source>
        <dbReference type="EMBL" id="GAA1990539.1"/>
    </source>
</evidence>
<dbReference type="InterPro" id="IPR007197">
    <property type="entry name" value="rSAM"/>
</dbReference>